<accession>A0A336ME23</accession>
<feature type="region of interest" description="Disordered" evidence="7">
    <location>
        <begin position="27"/>
        <end position="53"/>
    </location>
</feature>
<dbReference type="VEuPathDB" id="VectorBase:CSON015293"/>
<dbReference type="EMBL" id="UFQT01000959">
    <property type="protein sequence ID" value="SSX28190.1"/>
    <property type="molecule type" value="Genomic_DNA"/>
</dbReference>
<dbReference type="AlphaFoldDB" id="A0A336ME23"/>
<organism evidence="8">
    <name type="scientific">Culicoides sonorensis</name>
    <name type="common">Biting midge</name>
    <dbReference type="NCBI Taxonomy" id="179676"/>
    <lineage>
        <taxon>Eukaryota</taxon>
        <taxon>Metazoa</taxon>
        <taxon>Ecdysozoa</taxon>
        <taxon>Arthropoda</taxon>
        <taxon>Hexapoda</taxon>
        <taxon>Insecta</taxon>
        <taxon>Pterygota</taxon>
        <taxon>Neoptera</taxon>
        <taxon>Endopterygota</taxon>
        <taxon>Diptera</taxon>
        <taxon>Nematocera</taxon>
        <taxon>Chironomoidea</taxon>
        <taxon>Ceratopogonidae</taxon>
        <taxon>Ceratopogoninae</taxon>
        <taxon>Culicoides</taxon>
        <taxon>Monoculicoides</taxon>
    </lineage>
</organism>
<keyword evidence="5" id="KW-0496">Mitochondrion</keyword>
<proteinExistence type="inferred from homology"/>
<gene>
    <name evidence="8" type="primary">CSON015293</name>
</gene>
<keyword evidence="4" id="KW-0809">Transit peptide</keyword>
<comment type="similarity">
    <text evidence="2">Belongs to the COA8 family.</text>
</comment>
<dbReference type="Pfam" id="PF10231">
    <property type="entry name" value="COA8"/>
    <property type="match status" value="1"/>
</dbReference>
<evidence type="ECO:0000256" key="3">
    <source>
        <dbReference type="ARBA" id="ARBA00022792"/>
    </source>
</evidence>
<comment type="subcellular location">
    <subcellularLocation>
        <location evidence="1">Mitochondrion inner membrane</location>
        <topology evidence="1">Peripheral membrane protein</topology>
        <orientation evidence="1">Matrix side</orientation>
    </subcellularLocation>
</comment>
<dbReference type="OMA" id="AWNQEFW"/>
<name>A0A336ME23_CULSO</name>
<evidence type="ECO:0000256" key="2">
    <source>
        <dbReference type="ARBA" id="ARBA00005453"/>
    </source>
</evidence>
<dbReference type="InterPro" id="IPR018796">
    <property type="entry name" value="COA8"/>
</dbReference>
<dbReference type="PANTHER" id="PTHR31107">
    <property type="entry name" value="APOPTOGENIC PROTEIN 1, MITOCHONDRIAL"/>
    <property type="match status" value="1"/>
</dbReference>
<reference evidence="8" key="1">
    <citation type="submission" date="2018-07" db="EMBL/GenBank/DDBJ databases">
        <authorList>
            <person name="Quirk P.G."/>
            <person name="Krulwich T.A."/>
        </authorList>
    </citation>
    <scope>NUCLEOTIDE SEQUENCE</scope>
</reference>
<evidence type="ECO:0000256" key="6">
    <source>
        <dbReference type="ARBA" id="ARBA00023136"/>
    </source>
</evidence>
<feature type="compositionally biased region" description="Basic and acidic residues" evidence="7">
    <location>
        <begin position="43"/>
        <end position="53"/>
    </location>
</feature>
<evidence type="ECO:0000256" key="7">
    <source>
        <dbReference type="SAM" id="MobiDB-lite"/>
    </source>
</evidence>
<protein>
    <submittedName>
        <fullName evidence="8">CSON015293 protein</fullName>
    </submittedName>
</protein>
<dbReference type="PANTHER" id="PTHR31107:SF2">
    <property type="entry name" value="CYTOCHROME C OXIDASE ASSEMBLY FACTOR 8"/>
    <property type="match status" value="1"/>
</dbReference>
<evidence type="ECO:0000256" key="1">
    <source>
        <dbReference type="ARBA" id="ARBA00004443"/>
    </source>
</evidence>
<dbReference type="GO" id="GO:0097193">
    <property type="term" value="P:intrinsic apoptotic signaling pathway"/>
    <property type="evidence" value="ECO:0007669"/>
    <property type="project" value="InterPro"/>
</dbReference>
<evidence type="ECO:0000256" key="4">
    <source>
        <dbReference type="ARBA" id="ARBA00022946"/>
    </source>
</evidence>
<keyword evidence="6" id="KW-0472">Membrane</keyword>
<sequence length="174" mass="21243">MLGLRNLRVNLLKNELFWTQFQRFNSPTASQNKKQPEGFMEQPDPHLIDKDYIGPPDKRSNLRPIVRHIPENETYAQQLLRERRLEIADWNQSFWERHNKRFYEDKAEFVRLNKKPDQDSIPADDMSKFYKYFLDKNWKIHFLYNISWYSKNFELLFLALRVNLESYVQKLKGK</sequence>
<evidence type="ECO:0000313" key="8">
    <source>
        <dbReference type="EMBL" id="SSX28190.1"/>
    </source>
</evidence>
<evidence type="ECO:0000256" key="5">
    <source>
        <dbReference type="ARBA" id="ARBA00023128"/>
    </source>
</evidence>
<dbReference type="GO" id="GO:0005743">
    <property type="term" value="C:mitochondrial inner membrane"/>
    <property type="evidence" value="ECO:0007669"/>
    <property type="project" value="UniProtKB-SubCell"/>
</dbReference>
<keyword evidence="3" id="KW-0999">Mitochondrion inner membrane</keyword>